<dbReference type="Proteomes" id="UP001212263">
    <property type="component" value="Unassembled WGS sequence"/>
</dbReference>
<dbReference type="InterPro" id="IPR029069">
    <property type="entry name" value="HotDog_dom_sf"/>
</dbReference>
<evidence type="ECO:0000256" key="1">
    <source>
        <dbReference type="ARBA" id="ARBA00008324"/>
    </source>
</evidence>
<evidence type="ECO:0000313" key="5">
    <source>
        <dbReference type="EMBL" id="RGV20908.1"/>
    </source>
</evidence>
<dbReference type="PANTHER" id="PTHR21660:SF1">
    <property type="entry name" value="ACYL-COENZYME A THIOESTERASE 13"/>
    <property type="match status" value="1"/>
</dbReference>
<dbReference type="RefSeq" id="WP_118104785.1">
    <property type="nucleotide sequence ID" value="NZ_BAABYK010000001.1"/>
</dbReference>
<dbReference type="EMBL" id="JAQMRD010000020">
    <property type="protein sequence ID" value="MDB9224129.1"/>
    <property type="molecule type" value="Genomic_DNA"/>
</dbReference>
<dbReference type="InterPro" id="IPR039298">
    <property type="entry name" value="ACOT13"/>
</dbReference>
<reference evidence="4" key="2">
    <citation type="submission" date="2023-01" db="EMBL/GenBank/DDBJ databases">
        <title>Human gut microbiome strain richness.</title>
        <authorList>
            <person name="Chen-Liaw A."/>
        </authorList>
    </citation>
    <scope>NUCLEOTIDE SEQUENCE</scope>
    <source>
        <strain evidence="4">RTP21484st1_B7_RTP21484_190118</strain>
    </source>
</reference>
<evidence type="ECO:0000313" key="7">
    <source>
        <dbReference type="Proteomes" id="UP000283426"/>
    </source>
</evidence>
<sequence>MEKRKMYNAYADLEGYNCFGCSPTNPYGLKCKFVDEGEYITCHWVPSENYQGFFHVLHGGIQATLIDEIASWAIFSHEKTAGVTTEMQVKYRRPVRTDQGEIWLRAKVTEVARRLVTAHVELFNEKNELATEADVVYMIYPEEVARKKLDWPGAEAFYKPVEEEE</sequence>
<dbReference type="InterPro" id="IPR003736">
    <property type="entry name" value="PAAI_dom"/>
</dbReference>
<evidence type="ECO:0000259" key="3">
    <source>
        <dbReference type="Pfam" id="PF03061"/>
    </source>
</evidence>
<dbReference type="SUPFAM" id="SSF54637">
    <property type="entry name" value="Thioesterase/thiol ester dehydrase-isomerase"/>
    <property type="match status" value="1"/>
</dbReference>
<comment type="caution">
    <text evidence="5">The sequence shown here is derived from an EMBL/GenBank/DDBJ whole genome shotgun (WGS) entry which is preliminary data.</text>
</comment>
<evidence type="ECO:0000313" key="4">
    <source>
        <dbReference type="EMBL" id="MDB9224129.1"/>
    </source>
</evidence>
<evidence type="ECO:0000313" key="8">
    <source>
        <dbReference type="Proteomes" id="UP000284434"/>
    </source>
</evidence>
<dbReference type="GO" id="GO:0047617">
    <property type="term" value="F:fatty acyl-CoA hydrolase activity"/>
    <property type="evidence" value="ECO:0007669"/>
    <property type="project" value="InterPro"/>
</dbReference>
<dbReference type="Proteomes" id="UP000283426">
    <property type="component" value="Unassembled WGS sequence"/>
</dbReference>
<organism evidence="5 7">
    <name type="scientific">Odoribacter splanchnicus</name>
    <dbReference type="NCBI Taxonomy" id="28118"/>
    <lineage>
        <taxon>Bacteria</taxon>
        <taxon>Pseudomonadati</taxon>
        <taxon>Bacteroidota</taxon>
        <taxon>Bacteroidia</taxon>
        <taxon>Bacteroidales</taxon>
        <taxon>Odoribacteraceae</taxon>
        <taxon>Odoribacter</taxon>
    </lineage>
</organism>
<dbReference type="Pfam" id="PF03061">
    <property type="entry name" value="4HBT"/>
    <property type="match status" value="1"/>
</dbReference>
<dbReference type="NCBIfam" id="TIGR00369">
    <property type="entry name" value="unchar_dom_1"/>
    <property type="match status" value="1"/>
</dbReference>
<evidence type="ECO:0000256" key="2">
    <source>
        <dbReference type="ARBA" id="ARBA00022801"/>
    </source>
</evidence>
<accession>A0A412W815</accession>
<name>A0A412W815_9BACT</name>
<feature type="domain" description="Thioesterase" evidence="3">
    <location>
        <begin position="55"/>
        <end position="130"/>
    </location>
</feature>
<keyword evidence="2" id="KW-0378">Hydrolase</keyword>
<protein>
    <submittedName>
        <fullName evidence="5">PaaI family thioesterase</fullName>
    </submittedName>
</protein>
<dbReference type="CDD" id="cd03443">
    <property type="entry name" value="PaaI_thioesterase"/>
    <property type="match status" value="1"/>
</dbReference>
<dbReference type="PANTHER" id="PTHR21660">
    <property type="entry name" value="THIOESTERASE SUPERFAMILY MEMBER-RELATED"/>
    <property type="match status" value="1"/>
</dbReference>
<gene>
    <name evidence="5" type="ORF">DWW24_15570</name>
    <name evidence="6" type="ORF">DXA53_17110</name>
    <name evidence="4" type="ORF">PN645_14085</name>
</gene>
<dbReference type="InterPro" id="IPR006683">
    <property type="entry name" value="Thioestr_dom"/>
</dbReference>
<dbReference type="EMBL" id="QSCO01000029">
    <property type="protein sequence ID" value="RGY03988.1"/>
    <property type="molecule type" value="Genomic_DNA"/>
</dbReference>
<dbReference type="Gene3D" id="3.10.129.10">
    <property type="entry name" value="Hotdog Thioesterase"/>
    <property type="match status" value="1"/>
</dbReference>
<evidence type="ECO:0000313" key="6">
    <source>
        <dbReference type="EMBL" id="RGY03988.1"/>
    </source>
</evidence>
<proteinExistence type="inferred from homology"/>
<dbReference type="Proteomes" id="UP000284434">
    <property type="component" value="Unassembled WGS sequence"/>
</dbReference>
<reference evidence="7 8" key="1">
    <citation type="submission" date="2018-08" db="EMBL/GenBank/DDBJ databases">
        <title>A genome reference for cultivated species of the human gut microbiota.</title>
        <authorList>
            <person name="Zou Y."/>
            <person name="Xue W."/>
            <person name="Luo G."/>
        </authorList>
    </citation>
    <scope>NUCLEOTIDE SEQUENCE [LARGE SCALE GENOMIC DNA]</scope>
    <source>
        <strain evidence="5 7">AF14-6AC</strain>
        <strain evidence="6 8">OF03-11</strain>
    </source>
</reference>
<dbReference type="AlphaFoldDB" id="A0A412W815"/>
<dbReference type="EMBL" id="QRYW01000037">
    <property type="protein sequence ID" value="RGV20908.1"/>
    <property type="molecule type" value="Genomic_DNA"/>
</dbReference>
<comment type="similarity">
    <text evidence="1">Belongs to the thioesterase PaaI family.</text>
</comment>